<feature type="compositionally biased region" description="Basic residues" evidence="1">
    <location>
        <begin position="251"/>
        <end position="261"/>
    </location>
</feature>
<feature type="region of interest" description="Disordered" evidence="1">
    <location>
        <begin position="1"/>
        <end position="53"/>
    </location>
</feature>
<proteinExistence type="predicted"/>
<feature type="non-terminal residue" evidence="2">
    <location>
        <position position="308"/>
    </location>
</feature>
<feature type="compositionally biased region" description="Basic residues" evidence="1">
    <location>
        <begin position="132"/>
        <end position="142"/>
    </location>
</feature>
<evidence type="ECO:0000256" key="1">
    <source>
        <dbReference type="SAM" id="MobiDB-lite"/>
    </source>
</evidence>
<dbReference type="AlphaFoldDB" id="A0A6J4IQI4"/>
<feature type="non-terminal residue" evidence="2">
    <location>
        <position position="1"/>
    </location>
</feature>
<feature type="compositionally biased region" description="Basic residues" evidence="1">
    <location>
        <begin position="114"/>
        <end position="123"/>
    </location>
</feature>
<evidence type="ECO:0000313" key="2">
    <source>
        <dbReference type="EMBL" id="CAA9259179.1"/>
    </source>
</evidence>
<feature type="compositionally biased region" description="Basic and acidic residues" evidence="1">
    <location>
        <begin position="1"/>
        <end position="16"/>
    </location>
</feature>
<dbReference type="EMBL" id="CADCTH010000308">
    <property type="protein sequence ID" value="CAA9259179.1"/>
    <property type="molecule type" value="Genomic_DNA"/>
</dbReference>
<reference evidence="2" key="1">
    <citation type="submission" date="2020-02" db="EMBL/GenBank/DDBJ databases">
        <authorList>
            <person name="Meier V. D."/>
        </authorList>
    </citation>
    <scope>NUCLEOTIDE SEQUENCE</scope>
    <source>
        <strain evidence="2">AVDCRST_MAG54</strain>
    </source>
</reference>
<feature type="compositionally biased region" description="Basic and acidic residues" evidence="1">
    <location>
        <begin position="215"/>
        <end position="226"/>
    </location>
</feature>
<sequence length="308" mass="32970">ERPHGRADDRADEPGPPRHGPAAPQVLREEGLRPVGGHRLGRPAGRGRDLGARAPGLALRHRALGAPHARAAGGAGQARGLQRRERRAVVRSAAHAAPAQGLLRRGPDLAARPVRAHRGRRRVPPLADVRAHGGHRRRRPLRPARVGPPARQALLGGQPGSGRLRRDPRGRGGARPAAARAGERRPRPAPDAPGQPHPHHGGGAPRLLRPRRGHPRDGDDLAHREGLPALHHRVHLDVRGAQPDQPEGLRVGRHRPRRGPPRRAGQPAPPRDDPVGRREDRPVPRRGGSGRAPGHDVVAEVVPAGRAL</sequence>
<name>A0A6J4IQI4_9PSEU</name>
<accession>A0A6J4IQI4</accession>
<feature type="region of interest" description="Disordered" evidence="1">
    <location>
        <begin position="93"/>
        <end position="308"/>
    </location>
</feature>
<organism evidence="2">
    <name type="scientific">uncultured Actinomycetospora sp</name>
    <dbReference type="NCBI Taxonomy" id="1135996"/>
    <lineage>
        <taxon>Bacteria</taxon>
        <taxon>Bacillati</taxon>
        <taxon>Actinomycetota</taxon>
        <taxon>Actinomycetes</taxon>
        <taxon>Pseudonocardiales</taxon>
        <taxon>Pseudonocardiaceae</taxon>
        <taxon>Actinomycetospora</taxon>
        <taxon>environmental samples</taxon>
    </lineage>
</organism>
<gene>
    <name evidence="2" type="ORF">AVDCRST_MAG54-2394</name>
</gene>
<feature type="compositionally biased region" description="Basic and acidic residues" evidence="1">
    <location>
        <begin position="270"/>
        <end position="283"/>
    </location>
</feature>
<protein>
    <submittedName>
        <fullName evidence="2">Uncharacterized protein</fullName>
    </submittedName>
</protein>